<reference evidence="1" key="1">
    <citation type="submission" date="2022-04" db="EMBL/GenBank/DDBJ databases">
        <title>Genome of the entomopathogenic fungus Entomophthora muscae.</title>
        <authorList>
            <person name="Elya C."/>
            <person name="Lovett B.R."/>
            <person name="Lee E."/>
            <person name="Macias A.M."/>
            <person name="Hajek A.E."/>
            <person name="De Bivort B.L."/>
            <person name="Kasson M.T."/>
            <person name="De Fine Licht H.H."/>
            <person name="Stajich J.E."/>
        </authorList>
    </citation>
    <scope>NUCLEOTIDE SEQUENCE</scope>
    <source>
        <strain evidence="1">Berkeley</strain>
    </source>
</reference>
<evidence type="ECO:0000313" key="2">
    <source>
        <dbReference type="Proteomes" id="UP001165960"/>
    </source>
</evidence>
<keyword evidence="2" id="KW-1185">Reference proteome</keyword>
<sequence length="135" mass="15544">MHLLSILSLTLVNGFSFEYSIAQPRHSLVSYTPQERQDYLGKINLLKSRFTSDEEDPLRTNLMDALAMSLYKMPMDFQAYPAWTSKFLNYTENLIQAPIPYWDWTELNFVWMFAPPAPQGLPLPASSLGQDEMTS</sequence>
<organism evidence="1 2">
    <name type="scientific">Entomophthora muscae</name>
    <dbReference type="NCBI Taxonomy" id="34485"/>
    <lineage>
        <taxon>Eukaryota</taxon>
        <taxon>Fungi</taxon>
        <taxon>Fungi incertae sedis</taxon>
        <taxon>Zoopagomycota</taxon>
        <taxon>Entomophthoromycotina</taxon>
        <taxon>Entomophthoromycetes</taxon>
        <taxon>Entomophthorales</taxon>
        <taxon>Entomophthoraceae</taxon>
        <taxon>Entomophthora</taxon>
    </lineage>
</organism>
<dbReference type="Proteomes" id="UP001165960">
    <property type="component" value="Unassembled WGS sequence"/>
</dbReference>
<dbReference type="EMBL" id="QTSX02006429">
    <property type="protein sequence ID" value="KAJ9054683.1"/>
    <property type="molecule type" value="Genomic_DNA"/>
</dbReference>
<comment type="caution">
    <text evidence="1">The sequence shown here is derived from an EMBL/GenBank/DDBJ whole genome shotgun (WGS) entry which is preliminary data.</text>
</comment>
<proteinExistence type="predicted"/>
<name>A0ACC2RXF2_9FUNG</name>
<gene>
    <name evidence="1" type="ORF">DSO57_1011474</name>
</gene>
<evidence type="ECO:0000313" key="1">
    <source>
        <dbReference type="EMBL" id="KAJ9054683.1"/>
    </source>
</evidence>
<protein>
    <submittedName>
        <fullName evidence="1">Uncharacterized protein</fullName>
    </submittedName>
</protein>
<accession>A0ACC2RXF2</accession>